<dbReference type="SMART" id="SM00220">
    <property type="entry name" value="S_TKc"/>
    <property type="match status" value="1"/>
</dbReference>
<dbReference type="InterPro" id="IPR057929">
    <property type="entry name" value="RamC_N"/>
</dbReference>
<dbReference type="InterPro" id="IPR053524">
    <property type="entry name" value="Aerial_hyphae_peptide-synth"/>
</dbReference>
<dbReference type="GO" id="GO:0031179">
    <property type="term" value="P:peptide modification"/>
    <property type="evidence" value="ECO:0007669"/>
    <property type="project" value="InterPro"/>
</dbReference>
<dbReference type="GO" id="GO:0005737">
    <property type="term" value="C:cytoplasm"/>
    <property type="evidence" value="ECO:0007669"/>
    <property type="project" value="TreeGrafter"/>
</dbReference>
<dbReference type="Pfam" id="PF25816">
    <property type="entry name" value="RamC_N"/>
    <property type="match status" value="1"/>
</dbReference>
<dbReference type="SMART" id="SM01260">
    <property type="entry name" value="LANC_like"/>
    <property type="match status" value="1"/>
</dbReference>
<evidence type="ECO:0000259" key="1">
    <source>
        <dbReference type="PROSITE" id="PS50011"/>
    </source>
</evidence>
<accession>A0A1B2IX06</accession>
<dbReference type="Proteomes" id="UP000093267">
    <property type="component" value="Chromosome"/>
</dbReference>
<sequence>MDIRYTDFLNKGTIFYSPTQHESKPYDAPEVELDDWIISSDKDWKYYINRTNSLAKQGWKIHITSTLGESQNCLNVVSSWLIANQISFKYVPNVLNLLSKNSKYGDRASAGKFITVYPKNTQEFCSALKGLADCTSGFAAGPYILNDKQWFDSNVFFRYGAFQEMYAFEDGRKVLGIENSKGVMVPDIRAPYYVVPDFVEEPGIVVQMTAIQDKKYSQVDTSKFDKYDVESALHFSNAGGVYKVNYDTKNFVMKEGRKEAGLDRLNRDGFQRLKNEAEVLHNLQKKDYVVNMYDYFEIWENNYLVEDYLQGRNLSYFVAEDFPFSNFQDKLKYTGQALKIILRLKDILVDLHKDGFTFGDLQPNNVMILDNHDIKLIDLETSTPTNKVYYPGLQTPGFVLQSARSFEEADWFALWRIARFLFLPIEPISDLTASIEKNQDISIEENFGSAISNQLKSLQTFIESFVQFPESASGLSAPSYQFKNNIKDTLTFQLRQGLIENIDSTSDSLIPGDIRQYTDVFGSLSVAYGGFGAVMALNRTGDLPQEARTWDVGTANRIINMSDPDLPKGMFNGLSGIAEVLFEIGEKKLSKMIFQKCLSEKDNGDLSLFSGVSGVGLISLSLYEQSGDESLLQAAVLAGKEITNKYNQNIKLVSSDPFGIPNGILGGWSGIALFMLELSLLSGNEEFKKTAIQMIRRELENNVSVDEELHLAQVSDYSLGKERLVPYLGEGSAGIALTLFEFNKIAQSFNSAADQKLIENLCNVDETYCSYSSGITRGIAGFIILENAKKELGLIDDYNLSTLRNYLMTYKDHTIISPGNYGYRCSMDLFTGNSGLILTLSDLDTGSWNGWLPIIPGSLSNLFGENKES</sequence>
<dbReference type="CDD" id="cd04791">
    <property type="entry name" value="LanC_SerThrkinase"/>
    <property type="match status" value="1"/>
</dbReference>
<dbReference type="Pfam" id="PF05147">
    <property type="entry name" value="LANC_like"/>
    <property type="match status" value="1"/>
</dbReference>
<dbReference type="PROSITE" id="PS50011">
    <property type="entry name" value="PROTEIN_KINASE_DOM"/>
    <property type="match status" value="1"/>
</dbReference>
<protein>
    <recommendedName>
        <fullName evidence="1">Protein kinase domain-containing protein</fullName>
    </recommendedName>
</protein>
<dbReference type="GO" id="GO:0004674">
    <property type="term" value="F:protein serine/threonine kinase activity"/>
    <property type="evidence" value="ECO:0007669"/>
    <property type="project" value="TreeGrafter"/>
</dbReference>
<dbReference type="PRINTS" id="PR01950">
    <property type="entry name" value="LANCSUPER"/>
</dbReference>
<evidence type="ECO:0000313" key="2">
    <source>
        <dbReference type="EMBL" id="ANZ66573.1"/>
    </source>
</evidence>
<dbReference type="InterPro" id="IPR011009">
    <property type="entry name" value="Kinase-like_dom_sf"/>
</dbReference>
<proteinExistence type="predicted"/>
<dbReference type="AlphaFoldDB" id="A0A1B2IX06"/>
<dbReference type="InterPro" id="IPR007822">
    <property type="entry name" value="LANC-like"/>
</dbReference>
<keyword evidence="3" id="KW-1185">Reference proteome</keyword>
<gene>
    <name evidence="2" type="ORF">AYR63_05110</name>
</gene>
<dbReference type="PANTHER" id="PTHR44167:SF18">
    <property type="entry name" value="PROTEIN KINASE DOMAIN-CONTAINING PROTEIN"/>
    <property type="match status" value="1"/>
</dbReference>
<dbReference type="NCBIfam" id="NF038151">
    <property type="entry name" value="lanthi_synth_III"/>
    <property type="match status" value="1"/>
</dbReference>
<dbReference type="Pfam" id="PF00069">
    <property type="entry name" value="Pkinase"/>
    <property type="match status" value="1"/>
</dbReference>
<dbReference type="Gene3D" id="1.50.10.20">
    <property type="match status" value="1"/>
</dbReference>
<reference evidence="2 3" key="1">
    <citation type="submission" date="2016-03" db="EMBL/GenBank/DDBJ databases">
        <title>Pediococcus and Lactobacillus from brewery environment - whole genome sequencing and assembly.</title>
        <authorList>
            <person name="Behr J."/>
            <person name="Geissler A.J."/>
            <person name="Vogel R.F."/>
        </authorList>
    </citation>
    <scope>NUCLEOTIDE SEQUENCE [LARGE SCALE GENOMIC DNA]</scope>
    <source>
        <strain evidence="2 3">TMW 1.1995</strain>
    </source>
</reference>
<dbReference type="SUPFAM" id="SSF56112">
    <property type="entry name" value="Protein kinase-like (PK-like)"/>
    <property type="match status" value="1"/>
</dbReference>
<name>A0A1B2IX06_9LACO</name>
<dbReference type="STRING" id="240427.AYR62_14115"/>
<dbReference type="PANTHER" id="PTHR44167">
    <property type="entry name" value="OVARIAN-SPECIFIC SERINE/THREONINE-PROTEIN KINASE LOK-RELATED"/>
    <property type="match status" value="1"/>
</dbReference>
<dbReference type="InterPro" id="IPR000719">
    <property type="entry name" value="Prot_kinase_dom"/>
</dbReference>
<dbReference type="GO" id="GO:0005524">
    <property type="term" value="F:ATP binding"/>
    <property type="evidence" value="ECO:0007669"/>
    <property type="project" value="InterPro"/>
</dbReference>
<dbReference type="EMBL" id="CP014924">
    <property type="protein sequence ID" value="ANZ66573.1"/>
    <property type="molecule type" value="Genomic_DNA"/>
</dbReference>
<organism evidence="2 3">
    <name type="scientific">Secundilactobacillus paracollinoides</name>
    <dbReference type="NCBI Taxonomy" id="240427"/>
    <lineage>
        <taxon>Bacteria</taxon>
        <taxon>Bacillati</taxon>
        <taxon>Bacillota</taxon>
        <taxon>Bacilli</taxon>
        <taxon>Lactobacillales</taxon>
        <taxon>Lactobacillaceae</taxon>
        <taxon>Secundilactobacillus</taxon>
    </lineage>
</organism>
<feature type="domain" description="Protein kinase" evidence="1">
    <location>
        <begin position="227"/>
        <end position="499"/>
    </location>
</feature>
<dbReference type="InterPro" id="IPR058053">
    <property type="entry name" value="RamC_C"/>
</dbReference>
<evidence type="ECO:0000313" key="3">
    <source>
        <dbReference type="Proteomes" id="UP000093267"/>
    </source>
</evidence>
<dbReference type="SUPFAM" id="SSF158745">
    <property type="entry name" value="LanC-like"/>
    <property type="match status" value="1"/>
</dbReference>
<dbReference type="Gene3D" id="1.10.510.10">
    <property type="entry name" value="Transferase(Phosphotransferase) domain 1"/>
    <property type="match status" value="1"/>
</dbReference>